<feature type="domain" description="NodB homology" evidence="7">
    <location>
        <begin position="48"/>
        <end position="224"/>
    </location>
</feature>
<protein>
    <submittedName>
        <fullName evidence="8">Polysaccharide deacetylase family protein</fullName>
    </submittedName>
</protein>
<evidence type="ECO:0000256" key="3">
    <source>
        <dbReference type="ARBA" id="ARBA00023295"/>
    </source>
</evidence>
<name>A0ABN2N8J2_9MICO</name>
<dbReference type="PROSITE" id="PS51173">
    <property type="entry name" value="CBM2"/>
    <property type="match status" value="1"/>
</dbReference>
<dbReference type="SMART" id="SM00637">
    <property type="entry name" value="CBD_II"/>
    <property type="match status" value="1"/>
</dbReference>
<keyword evidence="5" id="KW-0732">Signal</keyword>
<dbReference type="Pfam" id="PF01522">
    <property type="entry name" value="Polysacc_deac_1"/>
    <property type="match status" value="1"/>
</dbReference>
<evidence type="ECO:0000313" key="9">
    <source>
        <dbReference type="Proteomes" id="UP001501094"/>
    </source>
</evidence>
<dbReference type="SUPFAM" id="SSF49384">
    <property type="entry name" value="Carbohydrate-binding domain"/>
    <property type="match status" value="1"/>
</dbReference>
<dbReference type="InterPro" id="IPR012291">
    <property type="entry name" value="CBM2_carb-bd_dom_sf"/>
</dbReference>
<feature type="domain" description="CBM2" evidence="6">
    <location>
        <begin position="264"/>
        <end position="363"/>
    </location>
</feature>
<dbReference type="SUPFAM" id="SSF88713">
    <property type="entry name" value="Glycoside hydrolase/deacetylase"/>
    <property type="match status" value="1"/>
</dbReference>
<evidence type="ECO:0000256" key="2">
    <source>
        <dbReference type="ARBA" id="ARBA00022801"/>
    </source>
</evidence>
<evidence type="ECO:0000313" key="8">
    <source>
        <dbReference type="EMBL" id="GAA1852016.1"/>
    </source>
</evidence>
<dbReference type="RefSeq" id="WP_344099306.1">
    <property type="nucleotide sequence ID" value="NZ_BAAANL010000001.1"/>
</dbReference>
<feature type="compositionally biased region" description="Pro residues" evidence="4">
    <location>
        <begin position="242"/>
        <end position="264"/>
    </location>
</feature>
<comment type="caution">
    <text evidence="8">The sequence shown here is derived from an EMBL/GenBank/DDBJ whole genome shotgun (WGS) entry which is preliminary data.</text>
</comment>
<reference evidence="8 9" key="1">
    <citation type="journal article" date="2019" name="Int. J. Syst. Evol. Microbiol.">
        <title>The Global Catalogue of Microorganisms (GCM) 10K type strain sequencing project: providing services to taxonomists for standard genome sequencing and annotation.</title>
        <authorList>
            <consortium name="The Broad Institute Genomics Platform"/>
            <consortium name="The Broad Institute Genome Sequencing Center for Infectious Disease"/>
            <person name="Wu L."/>
            <person name="Ma J."/>
        </authorList>
    </citation>
    <scope>NUCLEOTIDE SEQUENCE [LARGE SCALE GENOMIC DNA]</scope>
    <source>
        <strain evidence="8 9">JCM 14326</strain>
    </source>
</reference>
<dbReference type="InterPro" id="IPR002509">
    <property type="entry name" value="NODB_dom"/>
</dbReference>
<feature type="region of interest" description="Disordered" evidence="4">
    <location>
        <begin position="224"/>
        <end position="269"/>
    </location>
</feature>
<accession>A0ABN2N8J2</accession>
<evidence type="ECO:0000256" key="5">
    <source>
        <dbReference type="SAM" id="SignalP"/>
    </source>
</evidence>
<dbReference type="PROSITE" id="PS51677">
    <property type="entry name" value="NODB"/>
    <property type="match status" value="1"/>
</dbReference>
<dbReference type="InterPro" id="IPR050248">
    <property type="entry name" value="Polysacc_deacetylase_ArnD"/>
</dbReference>
<feature type="signal peptide" evidence="5">
    <location>
        <begin position="1"/>
        <end position="42"/>
    </location>
</feature>
<organism evidence="8 9">
    <name type="scientific">Myceligenerans crystallogenes</name>
    <dbReference type="NCBI Taxonomy" id="316335"/>
    <lineage>
        <taxon>Bacteria</taxon>
        <taxon>Bacillati</taxon>
        <taxon>Actinomycetota</taxon>
        <taxon>Actinomycetes</taxon>
        <taxon>Micrococcales</taxon>
        <taxon>Promicromonosporaceae</taxon>
        <taxon>Myceligenerans</taxon>
    </lineage>
</organism>
<sequence>MSKTFTTVARPRTGRVARVLTAAGAAAAAVLTGLVAAPAATAADCSSGYVALTFDDGPNSGTSTQIINTLKQYGATAVMFPTGQNAQNNASLMQAYQNAGLQIGNHSWDHPHLTQLSSSQVQTQLSNTSNVIQQTTGVRPQLFRPPYGESNSTIQQIASSLGMRQIIWDVDSTDWNNASSSTIRQRAAQLTNGQNILMHDWPSATVQALPGILQDLQNRNLCTGHISPSTGRAVAASGSTPTTPPPTTAPPTTPPPTTAPPTSQPPVTGTCSARLTVVNSWGGGYQANVTVTAGSSGTNGWTTTFALPSGSSVSSLWNATHTVSGSTVTAKNVSWNGTLGAGQSATYGFTATGTAPSSTVTCA</sequence>
<evidence type="ECO:0000259" key="7">
    <source>
        <dbReference type="PROSITE" id="PS51677"/>
    </source>
</evidence>
<dbReference type="InterPro" id="IPR008965">
    <property type="entry name" value="CBM2/CBM3_carb-bd_dom_sf"/>
</dbReference>
<dbReference type="Pfam" id="PF00553">
    <property type="entry name" value="CBM_2"/>
    <property type="match status" value="1"/>
</dbReference>
<keyword evidence="3" id="KW-0326">Glycosidase</keyword>
<dbReference type="Gene3D" id="3.20.20.370">
    <property type="entry name" value="Glycoside hydrolase/deacetylase"/>
    <property type="match status" value="1"/>
</dbReference>
<evidence type="ECO:0000256" key="4">
    <source>
        <dbReference type="SAM" id="MobiDB-lite"/>
    </source>
</evidence>
<dbReference type="Proteomes" id="UP001501094">
    <property type="component" value="Unassembled WGS sequence"/>
</dbReference>
<feature type="chain" id="PRO_5045430415" evidence="5">
    <location>
        <begin position="43"/>
        <end position="363"/>
    </location>
</feature>
<dbReference type="InterPro" id="IPR001919">
    <property type="entry name" value="CBD2"/>
</dbReference>
<dbReference type="PANTHER" id="PTHR10587">
    <property type="entry name" value="GLYCOSYL TRANSFERASE-RELATED"/>
    <property type="match status" value="1"/>
</dbReference>
<dbReference type="PANTHER" id="PTHR10587:SF133">
    <property type="entry name" value="CHITIN DEACETYLASE 1-RELATED"/>
    <property type="match status" value="1"/>
</dbReference>
<keyword evidence="2" id="KW-0378">Hydrolase</keyword>
<dbReference type="Gene3D" id="2.60.40.290">
    <property type="match status" value="1"/>
</dbReference>
<proteinExistence type="predicted"/>
<dbReference type="InterPro" id="IPR011330">
    <property type="entry name" value="Glyco_hydro/deAcase_b/a-brl"/>
</dbReference>
<keyword evidence="9" id="KW-1185">Reference proteome</keyword>
<evidence type="ECO:0000259" key="6">
    <source>
        <dbReference type="PROSITE" id="PS51173"/>
    </source>
</evidence>
<gene>
    <name evidence="8" type="ORF">GCM10009751_05710</name>
</gene>
<keyword evidence="1" id="KW-0479">Metal-binding</keyword>
<dbReference type="EMBL" id="BAAANL010000001">
    <property type="protein sequence ID" value="GAA1852016.1"/>
    <property type="molecule type" value="Genomic_DNA"/>
</dbReference>
<evidence type="ECO:0000256" key="1">
    <source>
        <dbReference type="ARBA" id="ARBA00022723"/>
    </source>
</evidence>